<accession>A0ABV3TSU8</accession>
<feature type="transmembrane region" description="Helical" evidence="1">
    <location>
        <begin position="121"/>
        <end position="145"/>
    </location>
</feature>
<organism evidence="2 3">
    <name type="scientific">Zhongshania arctica</name>
    <dbReference type="NCBI Taxonomy" id="3238302"/>
    <lineage>
        <taxon>Bacteria</taxon>
        <taxon>Pseudomonadati</taxon>
        <taxon>Pseudomonadota</taxon>
        <taxon>Gammaproteobacteria</taxon>
        <taxon>Cellvibrionales</taxon>
        <taxon>Spongiibacteraceae</taxon>
        <taxon>Zhongshania</taxon>
    </lineage>
</organism>
<keyword evidence="1" id="KW-0812">Transmembrane</keyword>
<evidence type="ECO:0000313" key="2">
    <source>
        <dbReference type="EMBL" id="MEX1664665.1"/>
    </source>
</evidence>
<protein>
    <submittedName>
        <fullName evidence="2">Uncharacterized protein</fullName>
    </submittedName>
</protein>
<name>A0ABV3TSU8_9GAMM</name>
<feature type="transmembrane region" description="Helical" evidence="1">
    <location>
        <begin position="6"/>
        <end position="26"/>
    </location>
</feature>
<feature type="transmembrane region" description="Helical" evidence="1">
    <location>
        <begin position="47"/>
        <end position="67"/>
    </location>
</feature>
<proteinExistence type="predicted"/>
<feature type="transmembrane region" description="Helical" evidence="1">
    <location>
        <begin position="73"/>
        <end position="96"/>
    </location>
</feature>
<dbReference type="Proteomes" id="UP001557484">
    <property type="component" value="Unassembled WGS sequence"/>
</dbReference>
<evidence type="ECO:0000256" key="1">
    <source>
        <dbReference type="SAM" id="Phobius"/>
    </source>
</evidence>
<keyword evidence="3" id="KW-1185">Reference proteome</keyword>
<dbReference type="RefSeq" id="WP_368374786.1">
    <property type="nucleotide sequence ID" value="NZ_JBFRYB010000001.1"/>
</dbReference>
<dbReference type="EMBL" id="JBFRYB010000001">
    <property type="protein sequence ID" value="MEX1664665.1"/>
    <property type="molecule type" value="Genomic_DNA"/>
</dbReference>
<comment type="caution">
    <text evidence="2">The sequence shown here is derived from an EMBL/GenBank/DDBJ whole genome shotgun (WGS) entry which is preliminary data.</text>
</comment>
<sequence>MNAENLAIISAGVFFLTGLLTGVWKYQQIMTSEDSSAHPYVDICHRASLLYAFAAILLAKFAEVSQLSNRVELISVGVVVFYFATAITTYLVHGLLKDTDNQLKSPHAMGRLTISSRMISLYMWTLIAAEIGGFLVLFYGVLIAIL</sequence>
<keyword evidence="1" id="KW-1133">Transmembrane helix</keyword>
<reference evidence="2 3" key="1">
    <citation type="journal article" date="2011" name="Int. J. Syst. Evol. Microbiol.">
        <title>Zhongshania antarctica gen. nov., sp. nov. and Zhongshania guokunii sp. nov., gammaproteobacteria respectively isolated from coastal attached (fast) ice and surface seawater of the Antarctic.</title>
        <authorList>
            <person name="Li H.J."/>
            <person name="Zhang X.Y."/>
            <person name="Chen C.X."/>
            <person name="Zhang Y.J."/>
            <person name="Gao Z.M."/>
            <person name="Yu Y."/>
            <person name="Chen X.L."/>
            <person name="Chen B."/>
            <person name="Zhang Y.Z."/>
        </authorList>
    </citation>
    <scope>NUCLEOTIDE SEQUENCE [LARGE SCALE GENOMIC DNA]</scope>
    <source>
        <strain evidence="2 3">R06B22</strain>
    </source>
</reference>
<keyword evidence="1" id="KW-0472">Membrane</keyword>
<gene>
    <name evidence="2" type="ORF">AB4875_04140</name>
</gene>
<evidence type="ECO:0000313" key="3">
    <source>
        <dbReference type="Proteomes" id="UP001557484"/>
    </source>
</evidence>